<organism evidence="2 3">
    <name type="scientific">Aquisphaera giovannonii</name>
    <dbReference type="NCBI Taxonomy" id="406548"/>
    <lineage>
        <taxon>Bacteria</taxon>
        <taxon>Pseudomonadati</taxon>
        <taxon>Planctomycetota</taxon>
        <taxon>Planctomycetia</taxon>
        <taxon>Isosphaerales</taxon>
        <taxon>Isosphaeraceae</taxon>
        <taxon>Aquisphaera</taxon>
    </lineage>
</organism>
<evidence type="ECO:0000259" key="1">
    <source>
        <dbReference type="Pfam" id="PF05168"/>
    </source>
</evidence>
<evidence type="ECO:0000313" key="2">
    <source>
        <dbReference type="EMBL" id="QEH38727.1"/>
    </source>
</evidence>
<dbReference type="EMBL" id="CP042997">
    <property type="protein sequence ID" value="QEH38727.1"/>
    <property type="molecule type" value="Genomic_DNA"/>
</dbReference>
<dbReference type="KEGG" id="agv:OJF2_73330"/>
<dbReference type="SUPFAM" id="SSF81593">
    <property type="entry name" value="Nucleotidyltransferase substrate binding subunit/domain"/>
    <property type="match status" value="1"/>
</dbReference>
<dbReference type="Pfam" id="PF05168">
    <property type="entry name" value="HEPN"/>
    <property type="match status" value="1"/>
</dbReference>
<protein>
    <submittedName>
        <fullName evidence="2">HEPN domain protein</fullName>
    </submittedName>
</protein>
<keyword evidence="3" id="KW-1185">Reference proteome</keyword>
<dbReference type="Proteomes" id="UP000324233">
    <property type="component" value="Chromosome"/>
</dbReference>
<gene>
    <name evidence="2" type="ORF">OJF2_73330</name>
</gene>
<sequence>MPGSREARLFYRCAYGRCDEAQVLLRAGYTTGAVYLAGYTVECILKALILNAVPPGRVTEVLQLFRGNHAHDFEWLKALYRRHQGATLPPDVRRAFTLVNEWSTDMRYSPEHMRGADAERFLSGVDAILKWAEERM</sequence>
<proteinExistence type="predicted"/>
<dbReference type="InterPro" id="IPR007842">
    <property type="entry name" value="HEPN_dom"/>
</dbReference>
<accession>A0A5B9WDX2</accession>
<evidence type="ECO:0000313" key="3">
    <source>
        <dbReference type="Proteomes" id="UP000324233"/>
    </source>
</evidence>
<dbReference type="AlphaFoldDB" id="A0A5B9WDX2"/>
<reference evidence="2 3" key="1">
    <citation type="submission" date="2019-08" db="EMBL/GenBank/DDBJ databases">
        <title>Deep-cultivation of Planctomycetes and their phenomic and genomic characterization uncovers novel biology.</title>
        <authorList>
            <person name="Wiegand S."/>
            <person name="Jogler M."/>
            <person name="Boedeker C."/>
            <person name="Pinto D."/>
            <person name="Vollmers J."/>
            <person name="Rivas-Marin E."/>
            <person name="Kohn T."/>
            <person name="Peeters S.H."/>
            <person name="Heuer A."/>
            <person name="Rast P."/>
            <person name="Oberbeckmann S."/>
            <person name="Bunk B."/>
            <person name="Jeske O."/>
            <person name="Meyerdierks A."/>
            <person name="Storesund J.E."/>
            <person name="Kallscheuer N."/>
            <person name="Luecker S."/>
            <person name="Lage O.M."/>
            <person name="Pohl T."/>
            <person name="Merkel B.J."/>
            <person name="Hornburger P."/>
            <person name="Mueller R.-W."/>
            <person name="Bruemmer F."/>
            <person name="Labrenz M."/>
            <person name="Spormann A.M."/>
            <person name="Op den Camp H."/>
            <person name="Overmann J."/>
            <person name="Amann R."/>
            <person name="Jetten M.S.M."/>
            <person name="Mascher T."/>
            <person name="Medema M.H."/>
            <person name="Devos D.P."/>
            <person name="Kaster A.-K."/>
            <person name="Ovreas L."/>
            <person name="Rohde M."/>
            <person name="Galperin M.Y."/>
            <person name="Jogler C."/>
        </authorList>
    </citation>
    <scope>NUCLEOTIDE SEQUENCE [LARGE SCALE GENOMIC DNA]</scope>
    <source>
        <strain evidence="2 3">OJF2</strain>
    </source>
</reference>
<feature type="domain" description="HEPN" evidence="1">
    <location>
        <begin position="9"/>
        <end position="134"/>
    </location>
</feature>
<name>A0A5B9WDX2_9BACT</name>
<dbReference type="Gene3D" id="1.20.120.330">
    <property type="entry name" value="Nucleotidyltransferases domain 2"/>
    <property type="match status" value="1"/>
</dbReference>